<proteinExistence type="predicted"/>
<keyword evidence="2" id="KW-1185">Reference proteome</keyword>
<evidence type="ECO:0000313" key="1">
    <source>
        <dbReference type="EMBL" id="KAJ3572938.1"/>
    </source>
</evidence>
<dbReference type="EMBL" id="JANPWZ010000724">
    <property type="protein sequence ID" value="KAJ3572938.1"/>
    <property type="molecule type" value="Genomic_DNA"/>
</dbReference>
<comment type="caution">
    <text evidence="1">The sequence shown here is derived from an EMBL/GenBank/DDBJ whole genome shotgun (WGS) entry which is preliminary data.</text>
</comment>
<accession>A0A9W8NFG2</accession>
<organism evidence="1 2">
    <name type="scientific">Xylaria arbuscula</name>
    <dbReference type="NCBI Taxonomy" id="114810"/>
    <lineage>
        <taxon>Eukaryota</taxon>
        <taxon>Fungi</taxon>
        <taxon>Dikarya</taxon>
        <taxon>Ascomycota</taxon>
        <taxon>Pezizomycotina</taxon>
        <taxon>Sordariomycetes</taxon>
        <taxon>Xylariomycetidae</taxon>
        <taxon>Xylariales</taxon>
        <taxon>Xylariaceae</taxon>
        <taxon>Xylaria</taxon>
    </lineage>
</organism>
<evidence type="ECO:0000313" key="2">
    <source>
        <dbReference type="Proteomes" id="UP001148614"/>
    </source>
</evidence>
<protein>
    <submittedName>
        <fullName evidence="1">Uncharacterized protein</fullName>
    </submittedName>
</protein>
<name>A0A9W8NFG2_9PEZI</name>
<sequence length="278" mass="31022">MAASCGERREMSSLLGFESWPSALKPLSFAPGAALMTVQLDGGTKGTLVRLHGHKNQDKTLFQEFLSDTGHDRLIISRKVYQCSGNFPSFTYLTDKRSMPPAQGLQIDPSRAPALDGAEGHVLTNGMFRCTRTKSGPGNTATNIMCGSITKNEKKSIQCHINKKHTPNSAYANKGAARTVESGQPQFQCDRPRLDGSGWCDSKLTGHHSLVSHARKQHNFMGKSDSLTKSWEQLNGIQKSYYNRRIELEKRRIRNNGVYTLEDKELSERFDKEKFPEA</sequence>
<dbReference type="AlphaFoldDB" id="A0A9W8NFG2"/>
<dbReference type="Proteomes" id="UP001148614">
    <property type="component" value="Unassembled WGS sequence"/>
</dbReference>
<gene>
    <name evidence="1" type="ORF">NPX13_g4879</name>
</gene>
<reference evidence="1" key="1">
    <citation type="submission" date="2022-07" db="EMBL/GenBank/DDBJ databases">
        <title>Genome Sequence of Xylaria arbuscula.</title>
        <authorList>
            <person name="Buettner E."/>
        </authorList>
    </citation>
    <scope>NUCLEOTIDE SEQUENCE</scope>
    <source>
        <strain evidence="1">VT107</strain>
    </source>
</reference>